<evidence type="ECO:0000256" key="4">
    <source>
        <dbReference type="ARBA" id="ARBA00023125"/>
    </source>
</evidence>
<evidence type="ECO:0000313" key="11">
    <source>
        <dbReference type="Proteomes" id="UP000014760"/>
    </source>
</evidence>
<dbReference type="PANTHER" id="PTHR46927:SF3">
    <property type="entry name" value="THAP-TYPE DOMAIN-CONTAINING PROTEIN"/>
    <property type="match status" value="1"/>
</dbReference>
<dbReference type="HOGENOM" id="CLU_096608_0_0_1"/>
<feature type="compositionally biased region" description="Basic residues" evidence="7">
    <location>
        <begin position="117"/>
        <end position="137"/>
    </location>
</feature>
<dbReference type="GO" id="GO:0003677">
    <property type="term" value="F:DNA binding"/>
    <property type="evidence" value="ECO:0007669"/>
    <property type="project" value="UniProtKB-UniRule"/>
</dbReference>
<keyword evidence="2 5" id="KW-0863">Zinc-finger</keyword>
<accession>R7V894</accession>
<name>R7V894_CAPTE</name>
<feature type="compositionally biased region" description="Polar residues" evidence="7">
    <location>
        <begin position="153"/>
        <end position="166"/>
    </location>
</feature>
<feature type="region of interest" description="Disordered" evidence="7">
    <location>
        <begin position="105"/>
        <end position="181"/>
    </location>
</feature>
<evidence type="ECO:0000259" key="8">
    <source>
        <dbReference type="PROSITE" id="PS50950"/>
    </source>
</evidence>
<dbReference type="Proteomes" id="UP000014760">
    <property type="component" value="Unassembled WGS sequence"/>
</dbReference>
<proteinExistence type="predicted"/>
<dbReference type="AlphaFoldDB" id="R7V894"/>
<protein>
    <recommendedName>
        <fullName evidence="8">THAP-type domain-containing protein</fullName>
    </recommendedName>
</protein>
<dbReference type="SUPFAM" id="SSF57716">
    <property type="entry name" value="Glucocorticoid receptor-like (DNA-binding domain)"/>
    <property type="match status" value="1"/>
</dbReference>
<feature type="domain" description="THAP-type" evidence="8">
    <location>
        <begin position="15"/>
        <end position="107"/>
    </location>
</feature>
<dbReference type="Pfam" id="PF05485">
    <property type="entry name" value="THAP"/>
    <property type="match status" value="1"/>
</dbReference>
<evidence type="ECO:0000256" key="5">
    <source>
        <dbReference type="PROSITE-ProRule" id="PRU00309"/>
    </source>
</evidence>
<dbReference type="EMBL" id="KB294299">
    <property type="protein sequence ID" value="ELU14754.1"/>
    <property type="molecule type" value="Genomic_DNA"/>
</dbReference>
<dbReference type="OrthoDB" id="6320751at2759"/>
<reference evidence="9 11" key="2">
    <citation type="journal article" date="2013" name="Nature">
        <title>Insights into bilaterian evolution from three spiralian genomes.</title>
        <authorList>
            <person name="Simakov O."/>
            <person name="Marletaz F."/>
            <person name="Cho S.J."/>
            <person name="Edsinger-Gonzales E."/>
            <person name="Havlak P."/>
            <person name="Hellsten U."/>
            <person name="Kuo D.H."/>
            <person name="Larsson T."/>
            <person name="Lv J."/>
            <person name="Arendt D."/>
            <person name="Savage R."/>
            <person name="Osoegawa K."/>
            <person name="de Jong P."/>
            <person name="Grimwood J."/>
            <person name="Chapman J.A."/>
            <person name="Shapiro H."/>
            <person name="Aerts A."/>
            <person name="Otillar R.P."/>
            <person name="Terry A.Y."/>
            <person name="Boore J.L."/>
            <person name="Grigoriev I.V."/>
            <person name="Lindberg D.R."/>
            <person name="Seaver E.C."/>
            <person name="Weisblat D.A."/>
            <person name="Putnam N.H."/>
            <person name="Rokhsar D.S."/>
        </authorList>
    </citation>
    <scope>NUCLEOTIDE SEQUENCE</scope>
    <source>
        <strain evidence="9 11">I ESC-2004</strain>
    </source>
</reference>
<dbReference type="PROSITE" id="PS50950">
    <property type="entry name" value="ZF_THAP"/>
    <property type="match status" value="1"/>
</dbReference>
<keyword evidence="4 5" id="KW-0238">DNA-binding</keyword>
<evidence type="ECO:0000256" key="6">
    <source>
        <dbReference type="SAM" id="Coils"/>
    </source>
</evidence>
<organism evidence="9">
    <name type="scientific">Capitella teleta</name>
    <name type="common">Polychaete worm</name>
    <dbReference type="NCBI Taxonomy" id="283909"/>
    <lineage>
        <taxon>Eukaryota</taxon>
        <taxon>Metazoa</taxon>
        <taxon>Spiralia</taxon>
        <taxon>Lophotrochozoa</taxon>
        <taxon>Annelida</taxon>
        <taxon>Polychaeta</taxon>
        <taxon>Sedentaria</taxon>
        <taxon>Scolecida</taxon>
        <taxon>Capitellidae</taxon>
        <taxon>Capitella</taxon>
    </lineage>
</organism>
<reference evidence="11" key="1">
    <citation type="submission" date="2012-12" db="EMBL/GenBank/DDBJ databases">
        <authorList>
            <person name="Hellsten U."/>
            <person name="Grimwood J."/>
            <person name="Chapman J.A."/>
            <person name="Shapiro H."/>
            <person name="Aerts A."/>
            <person name="Otillar R.P."/>
            <person name="Terry A.Y."/>
            <person name="Boore J.L."/>
            <person name="Simakov O."/>
            <person name="Marletaz F."/>
            <person name="Cho S.-J."/>
            <person name="Edsinger-Gonzales E."/>
            <person name="Havlak P."/>
            <person name="Kuo D.-H."/>
            <person name="Larsson T."/>
            <person name="Lv J."/>
            <person name="Arendt D."/>
            <person name="Savage R."/>
            <person name="Osoegawa K."/>
            <person name="de Jong P."/>
            <person name="Lindberg D.R."/>
            <person name="Seaver E.C."/>
            <person name="Weisblat D.A."/>
            <person name="Putnam N.H."/>
            <person name="Grigoriev I.V."/>
            <person name="Rokhsar D.S."/>
        </authorList>
    </citation>
    <scope>NUCLEOTIDE SEQUENCE</scope>
    <source>
        <strain evidence="11">I ESC-2004</strain>
    </source>
</reference>
<keyword evidence="6" id="KW-0175">Coiled coil</keyword>
<evidence type="ECO:0000313" key="9">
    <source>
        <dbReference type="EMBL" id="ELU14754.1"/>
    </source>
</evidence>
<keyword evidence="1" id="KW-0479">Metal-binding</keyword>
<evidence type="ECO:0000256" key="2">
    <source>
        <dbReference type="ARBA" id="ARBA00022771"/>
    </source>
</evidence>
<dbReference type="PANTHER" id="PTHR46927">
    <property type="entry name" value="AGAP005574-PA"/>
    <property type="match status" value="1"/>
</dbReference>
<gene>
    <name evidence="9" type="ORF">CAPTEDRAFT_209975</name>
</gene>
<dbReference type="EMBL" id="AMQN01004734">
    <property type="status" value="NOT_ANNOTATED_CDS"/>
    <property type="molecule type" value="Genomic_DNA"/>
</dbReference>
<dbReference type="InterPro" id="IPR006612">
    <property type="entry name" value="THAP_Znf"/>
</dbReference>
<keyword evidence="3" id="KW-0862">Zinc</keyword>
<dbReference type="GO" id="GO:0008270">
    <property type="term" value="F:zinc ion binding"/>
    <property type="evidence" value="ECO:0007669"/>
    <property type="project" value="UniProtKB-KW"/>
</dbReference>
<feature type="coiled-coil region" evidence="6">
    <location>
        <begin position="212"/>
        <end position="239"/>
    </location>
</feature>
<evidence type="ECO:0000256" key="7">
    <source>
        <dbReference type="SAM" id="MobiDB-lite"/>
    </source>
</evidence>
<evidence type="ECO:0000256" key="1">
    <source>
        <dbReference type="ARBA" id="ARBA00022723"/>
    </source>
</evidence>
<sequence>MANNSSFNERKASKSYRYCNAINCGNRSERDIDDRTRQYVRFHRFPNPQSKLELCLKWITNCRRGDLDLKNVKHKYLCSTHFKTSAYACPTDIAQSSLMEGAVPTVFHCPKPPPSRTPKRPPPRKRLRISPTKKKKRLPDAEDIPNPDAQDIPNHTGQDEVSSQLDASPMLPPSPAPRHFQNELDSANKKLALVQKDLTTLRSVHYIQTRKVNRLQDRLKRKEQVELELRRELEAVKDRLLNFRKCDVVVDS</sequence>
<keyword evidence="11" id="KW-1185">Reference proteome</keyword>
<evidence type="ECO:0000313" key="10">
    <source>
        <dbReference type="EnsemblMetazoa" id="CapteP209975"/>
    </source>
</evidence>
<dbReference type="SMART" id="SM00980">
    <property type="entry name" value="THAP"/>
    <property type="match status" value="1"/>
</dbReference>
<dbReference type="SMART" id="SM00692">
    <property type="entry name" value="DM3"/>
    <property type="match status" value="1"/>
</dbReference>
<evidence type="ECO:0000256" key="3">
    <source>
        <dbReference type="ARBA" id="ARBA00022833"/>
    </source>
</evidence>
<reference evidence="10" key="3">
    <citation type="submission" date="2015-06" db="UniProtKB">
        <authorList>
            <consortium name="EnsemblMetazoa"/>
        </authorList>
    </citation>
    <scope>IDENTIFICATION</scope>
</reference>
<dbReference type="InterPro" id="IPR052224">
    <property type="entry name" value="THAP_domain_protein"/>
</dbReference>
<dbReference type="EnsemblMetazoa" id="CapteT209975">
    <property type="protein sequence ID" value="CapteP209975"/>
    <property type="gene ID" value="CapteG209975"/>
</dbReference>
<dbReference type="OMA" id="AWLEMPK"/>
<dbReference type="STRING" id="283909.R7V894"/>